<dbReference type="InterPro" id="IPR000086">
    <property type="entry name" value="NUDIX_hydrolase_dom"/>
</dbReference>
<evidence type="ECO:0000256" key="3">
    <source>
        <dbReference type="ARBA" id="ARBA00022801"/>
    </source>
</evidence>
<dbReference type="Pfam" id="PF00293">
    <property type="entry name" value="NUDIX"/>
    <property type="match status" value="1"/>
</dbReference>
<gene>
    <name evidence="6" type="ORF">GCM10007276_19730</name>
</gene>
<evidence type="ECO:0000256" key="1">
    <source>
        <dbReference type="ARBA" id="ARBA00001946"/>
    </source>
</evidence>
<comment type="cofactor">
    <cofactor evidence="1">
        <name>Mg(2+)</name>
        <dbReference type="ChEBI" id="CHEBI:18420"/>
    </cofactor>
</comment>
<dbReference type="InterPro" id="IPR047198">
    <property type="entry name" value="DDP-like_NUDIX"/>
</dbReference>
<keyword evidence="2" id="KW-0479">Metal-binding</keyword>
<dbReference type="GO" id="GO:0016462">
    <property type="term" value="F:pyrophosphatase activity"/>
    <property type="evidence" value="ECO:0007669"/>
    <property type="project" value="InterPro"/>
</dbReference>
<dbReference type="GO" id="GO:0046872">
    <property type="term" value="F:metal ion binding"/>
    <property type="evidence" value="ECO:0007669"/>
    <property type="project" value="UniProtKB-KW"/>
</dbReference>
<feature type="domain" description="Nudix hydrolase" evidence="5">
    <location>
        <begin position="23"/>
        <end position="154"/>
    </location>
</feature>
<dbReference type="AlphaFoldDB" id="A0A8J2YEJ4"/>
<dbReference type="GO" id="GO:0005737">
    <property type="term" value="C:cytoplasm"/>
    <property type="evidence" value="ECO:0007669"/>
    <property type="project" value="TreeGrafter"/>
</dbReference>
<dbReference type="InterPro" id="IPR015797">
    <property type="entry name" value="NUDIX_hydrolase-like_dom_sf"/>
</dbReference>
<dbReference type="EMBL" id="BMCP01000002">
    <property type="protein sequence ID" value="GGE42480.1"/>
    <property type="molecule type" value="Genomic_DNA"/>
</dbReference>
<dbReference type="PANTHER" id="PTHR12629:SF0">
    <property type="entry name" value="DIPHOSPHOINOSITOL-POLYPHOSPHATE DIPHOSPHATASE"/>
    <property type="match status" value="1"/>
</dbReference>
<accession>A0A8J2YEJ4</accession>
<dbReference type="CDD" id="cd04666">
    <property type="entry name" value="NUDIX_DIPP2_like_Nudt4"/>
    <property type="match status" value="1"/>
</dbReference>
<dbReference type="SUPFAM" id="SSF55811">
    <property type="entry name" value="Nudix"/>
    <property type="match status" value="1"/>
</dbReference>
<reference evidence="6" key="2">
    <citation type="submission" date="2020-09" db="EMBL/GenBank/DDBJ databases">
        <authorList>
            <person name="Sun Q."/>
            <person name="Sedlacek I."/>
        </authorList>
    </citation>
    <scope>NUCLEOTIDE SEQUENCE</scope>
    <source>
        <strain evidence="6">CCM 7684</strain>
    </source>
</reference>
<name>A0A8J2YEJ4_9RHOB</name>
<organism evidence="6 7">
    <name type="scientific">Agaricicola taiwanensis</name>
    <dbReference type="NCBI Taxonomy" id="591372"/>
    <lineage>
        <taxon>Bacteria</taxon>
        <taxon>Pseudomonadati</taxon>
        <taxon>Pseudomonadota</taxon>
        <taxon>Alphaproteobacteria</taxon>
        <taxon>Rhodobacterales</taxon>
        <taxon>Paracoccaceae</taxon>
        <taxon>Agaricicola</taxon>
    </lineage>
</organism>
<protein>
    <submittedName>
        <fullName evidence="6">NUDIX hydrolase</fullName>
    </submittedName>
</protein>
<reference evidence="6" key="1">
    <citation type="journal article" date="2014" name="Int. J. Syst. Evol. Microbiol.">
        <title>Complete genome sequence of Corynebacterium casei LMG S-19264T (=DSM 44701T), isolated from a smear-ripened cheese.</title>
        <authorList>
            <consortium name="US DOE Joint Genome Institute (JGI-PGF)"/>
            <person name="Walter F."/>
            <person name="Albersmeier A."/>
            <person name="Kalinowski J."/>
            <person name="Ruckert C."/>
        </authorList>
    </citation>
    <scope>NUCLEOTIDE SEQUENCE</scope>
    <source>
        <strain evidence="6">CCM 7684</strain>
    </source>
</reference>
<proteinExistence type="predicted"/>
<dbReference type="PANTHER" id="PTHR12629">
    <property type="entry name" value="DIPHOSPHOINOSITOL POLYPHOSPHATE PHOSPHOHYDROLASE"/>
    <property type="match status" value="1"/>
</dbReference>
<keyword evidence="7" id="KW-1185">Reference proteome</keyword>
<evidence type="ECO:0000256" key="2">
    <source>
        <dbReference type="ARBA" id="ARBA00022723"/>
    </source>
</evidence>
<dbReference type="PROSITE" id="PS51462">
    <property type="entry name" value="NUDIX"/>
    <property type="match status" value="1"/>
</dbReference>
<dbReference type="Proteomes" id="UP000602745">
    <property type="component" value="Unassembled WGS sequence"/>
</dbReference>
<evidence type="ECO:0000259" key="5">
    <source>
        <dbReference type="PROSITE" id="PS51462"/>
    </source>
</evidence>
<keyword evidence="4" id="KW-0460">Magnesium</keyword>
<evidence type="ECO:0000313" key="7">
    <source>
        <dbReference type="Proteomes" id="UP000602745"/>
    </source>
</evidence>
<keyword evidence="3 6" id="KW-0378">Hydrolase</keyword>
<comment type="caution">
    <text evidence="6">The sequence shown here is derived from an EMBL/GenBank/DDBJ whole genome shotgun (WGS) entry which is preliminary data.</text>
</comment>
<dbReference type="Gene3D" id="3.90.79.10">
    <property type="entry name" value="Nucleoside Triphosphate Pyrophosphohydrolase"/>
    <property type="match status" value="1"/>
</dbReference>
<sequence length="162" mass="18596">MSFARFLTNLRDRMSPVPPLAQGDQRQVGAIPFTTVDSQTVFLIITSRRTGRWIFPKGSIIPGMTAWDSAAQEAFEEAGVRGIVEETPIGTYSTIKAREMRRQRLEVDLYPLRLTEQLTSWPEDGQRHRHWVVMSDAKRLLSDTQLVEIIERLDARERLARS</sequence>
<dbReference type="RefSeq" id="WP_188409555.1">
    <property type="nucleotide sequence ID" value="NZ_BMCP01000002.1"/>
</dbReference>
<evidence type="ECO:0000313" key="6">
    <source>
        <dbReference type="EMBL" id="GGE42480.1"/>
    </source>
</evidence>
<evidence type="ECO:0000256" key="4">
    <source>
        <dbReference type="ARBA" id="ARBA00022842"/>
    </source>
</evidence>